<dbReference type="GeneID" id="29061750"/>
<reference evidence="1 2" key="1">
    <citation type="submission" date="2016-06" db="EMBL/GenBank/DDBJ databases">
        <authorList>
            <person name="Kjaerup R.B."/>
            <person name="Dalgaard T.S."/>
            <person name="Juul-Madsen H.R."/>
        </authorList>
    </citation>
    <scope>NUCLEOTIDE SEQUENCE [LARGE SCALE GENOMIC DNA]</scope>
</reference>
<protein>
    <submittedName>
        <fullName evidence="1">Putative virion structural protein</fullName>
    </submittedName>
</protein>
<dbReference type="RefSeq" id="YP_009278459.1">
    <property type="nucleotide sequence ID" value="NC_031007.1"/>
</dbReference>
<accession>A0A1B2ICK1</accession>
<proteinExistence type="predicted"/>
<evidence type="ECO:0000313" key="1">
    <source>
        <dbReference type="EMBL" id="ANZ48996.1"/>
    </source>
</evidence>
<name>A0A1B2ICK1_9CAUD</name>
<dbReference type="Proteomes" id="UP000201594">
    <property type="component" value="Segment"/>
</dbReference>
<dbReference type="OrthoDB" id="10980at10239"/>
<dbReference type="InterPro" id="IPR013783">
    <property type="entry name" value="Ig-like_fold"/>
</dbReference>
<sequence>MGIKLNWVDQSVQNLDAIEIYRSTSPIDSDNPGAPIATLPGTATSYDDTTVKNKNVYYYRVVAKKGTDRSWGPNQFTGYFAETGPGRPTPLRGDWKAALMDILAPADFITNAALRAKVPALAALTAGGEPSGWFKMFWKGKVFFVPNANLITASWGQVYNAGLVYGVDGVGDRPAGIGAGTVNQKVTVDIGGRRYLIRCPKLSSLPETSFATTQADTLGSEWRDTMARMVRETVDPQPGSLTRLYDNTSLPNFFGSHYTSAGNIIILTGTKPESYASIAGATAASVGLVLELIMP</sequence>
<dbReference type="Gene3D" id="2.60.40.10">
    <property type="entry name" value="Immunoglobulins"/>
    <property type="match status" value="1"/>
</dbReference>
<dbReference type="KEGG" id="vg:29061750"/>
<dbReference type="EMBL" id="KX397367">
    <property type="protein sequence ID" value="ANZ48996.1"/>
    <property type="molecule type" value="Genomic_DNA"/>
</dbReference>
<gene>
    <name evidence="1" type="ORF">EARLPHILLIPIV_147</name>
</gene>
<evidence type="ECO:0000313" key="2">
    <source>
        <dbReference type="Proteomes" id="UP000201594"/>
    </source>
</evidence>
<organism evidence="1 2">
    <name type="scientific">Erwinia phage vB_EamM_EarlPhillipIV</name>
    <dbReference type="NCBI Taxonomy" id="1883372"/>
    <lineage>
        <taxon>Viruses</taxon>
        <taxon>Duplodnaviria</taxon>
        <taxon>Heunggongvirae</taxon>
        <taxon>Uroviricota</taxon>
        <taxon>Caudoviricetes</taxon>
        <taxon>Chimalliviridae</taxon>
        <taxon>Derbicusvirus</taxon>
        <taxon>Derbicusvirus derbicus</taxon>
    </lineage>
</organism>